<keyword evidence="5 7" id="KW-0694">RNA-binding</keyword>
<dbReference type="SMART" id="SM00490">
    <property type="entry name" value="HELICc"/>
    <property type="match status" value="1"/>
</dbReference>
<dbReference type="CDD" id="cd18787">
    <property type="entry name" value="SF2_C_DEAD"/>
    <property type="match status" value="1"/>
</dbReference>
<dbReference type="InterPro" id="IPR001650">
    <property type="entry name" value="Helicase_C-like"/>
</dbReference>
<evidence type="ECO:0000313" key="11">
    <source>
        <dbReference type="EMBL" id="TPX59249.1"/>
    </source>
</evidence>
<organism evidence="11 12">
    <name type="scientific">Powellomyces hirtus</name>
    <dbReference type="NCBI Taxonomy" id="109895"/>
    <lineage>
        <taxon>Eukaryota</taxon>
        <taxon>Fungi</taxon>
        <taxon>Fungi incertae sedis</taxon>
        <taxon>Chytridiomycota</taxon>
        <taxon>Chytridiomycota incertae sedis</taxon>
        <taxon>Chytridiomycetes</taxon>
        <taxon>Spizellomycetales</taxon>
        <taxon>Powellomycetaceae</taxon>
        <taxon>Powellomyces</taxon>
    </lineage>
</organism>
<comment type="caution">
    <text evidence="11">The sequence shown here is derived from an EMBL/GenBank/DDBJ whole genome shotgun (WGS) entry which is preliminary data.</text>
</comment>
<dbReference type="GO" id="GO:0003724">
    <property type="term" value="F:RNA helicase activity"/>
    <property type="evidence" value="ECO:0007669"/>
    <property type="project" value="UniProtKB-EC"/>
</dbReference>
<dbReference type="Gene3D" id="3.40.50.300">
    <property type="entry name" value="P-loop containing nucleotide triphosphate hydrolases"/>
    <property type="match status" value="2"/>
</dbReference>
<comment type="domain">
    <text evidence="7">The Q motif is unique to and characteristic of the DEAD box family of RNA helicases and controls ATP binding and hydrolysis.</text>
</comment>
<feature type="domain" description="Helicase ATP-binding" evidence="9">
    <location>
        <begin position="13"/>
        <end position="268"/>
    </location>
</feature>
<dbReference type="SMART" id="SM00487">
    <property type="entry name" value="DEXDc"/>
    <property type="match status" value="1"/>
</dbReference>
<evidence type="ECO:0000256" key="4">
    <source>
        <dbReference type="ARBA" id="ARBA00022840"/>
    </source>
</evidence>
<evidence type="ECO:0000256" key="2">
    <source>
        <dbReference type="ARBA" id="ARBA00022801"/>
    </source>
</evidence>
<comment type="catalytic activity">
    <reaction evidence="7">
        <text>ATP + H2O = ADP + phosphate + H(+)</text>
        <dbReference type="Rhea" id="RHEA:13065"/>
        <dbReference type="ChEBI" id="CHEBI:15377"/>
        <dbReference type="ChEBI" id="CHEBI:15378"/>
        <dbReference type="ChEBI" id="CHEBI:30616"/>
        <dbReference type="ChEBI" id="CHEBI:43474"/>
        <dbReference type="ChEBI" id="CHEBI:456216"/>
        <dbReference type="EC" id="3.6.4.13"/>
    </reaction>
</comment>
<dbReference type="AlphaFoldDB" id="A0A507E593"/>
<dbReference type="PROSITE" id="PS00039">
    <property type="entry name" value="DEAD_ATP_HELICASE"/>
    <property type="match status" value="1"/>
</dbReference>
<dbReference type="InterPro" id="IPR000629">
    <property type="entry name" value="RNA-helicase_DEAD-box_CS"/>
</dbReference>
<dbReference type="Pfam" id="PF00270">
    <property type="entry name" value="DEAD"/>
    <property type="match status" value="1"/>
</dbReference>
<proteinExistence type="inferred from homology"/>
<evidence type="ECO:0000256" key="5">
    <source>
        <dbReference type="ARBA" id="ARBA00022884"/>
    </source>
</evidence>
<feature type="region of interest" description="Disordered" evidence="8">
    <location>
        <begin position="355"/>
        <end position="399"/>
    </location>
</feature>
<dbReference type="InterPro" id="IPR027417">
    <property type="entry name" value="P-loop_NTPase"/>
</dbReference>
<dbReference type="EC" id="3.6.4.13" evidence="7"/>
<evidence type="ECO:0000313" key="12">
    <source>
        <dbReference type="Proteomes" id="UP000318582"/>
    </source>
</evidence>
<dbReference type="GO" id="GO:0016787">
    <property type="term" value="F:hydrolase activity"/>
    <property type="evidence" value="ECO:0007669"/>
    <property type="project" value="UniProtKB-KW"/>
</dbReference>
<dbReference type="GO" id="GO:0005524">
    <property type="term" value="F:ATP binding"/>
    <property type="evidence" value="ECO:0007669"/>
    <property type="project" value="UniProtKB-UniRule"/>
</dbReference>
<dbReference type="PROSITE" id="PS51192">
    <property type="entry name" value="HELICASE_ATP_BIND_1"/>
    <property type="match status" value="1"/>
</dbReference>
<keyword evidence="12" id="KW-1185">Reference proteome</keyword>
<evidence type="ECO:0000256" key="6">
    <source>
        <dbReference type="RuleBase" id="RU000492"/>
    </source>
</evidence>
<feature type="domain" description="Helicase C-terminal" evidence="10">
    <location>
        <begin position="316"/>
        <end position="501"/>
    </location>
</feature>
<dbReference type="PROSITE" id="PS51194">
    <property type="entry name" value="HELICASE_CTER"/>
    <property type="match status" value="1"/>
</dbReference>
<evidence type="ECO:0000256" key="8">
    <source>
        <dbReference type="SAM" id="MobiDB-lite"/>
    </source>
</evidence>
<dbReference type="InterPro" id="IPR011545">
    <property type="entry name" value="DEAD/DEAH_box_helicase_dom"/>
</dbReference>
<dbReference type="SUPFAM" id="SSF52540">
    <property type="entry name" value="P-loop containing nucleoside triphosphate hydrolases"/>
    <property type="match status" value="1"/>
</dbReference>
<feature type="region of interest" description="Disordered" evidence="8">
    <location>
        <begin position="522"/>
        <end position="624"/>
    </location>
</feature>
<feature type="compositionally biased region" description="Low complexity" evidence="8">
    <location>
        <begin position="550"/>
        <end position="561"/>
    </location>
</feature>
<sequence length="663" mass="72290">MAVLPRLLQTRYSSAAIPPGDLCVSAPTGSGKTLAYALPIVETLIGRMVPRVRALIVLPTRDLAAQVKVTFDMLLRGTDVRAILITGQTAFATEQAQLVANEEWDVVTEENGSSRVDIVIATPGRLIDHLKGTKGFTLRHLRFLVIDEADRLLNQSYQDWLIHVLQAAEQPARDAPPVAVPTDLQSSHWARLGFKVNDLHLPVHSVQTHRHALSSTAVATSTSTDTTQLATPHFIHHYTPLQKLLFSATLTRNPAKIASLHLYNPTYVAVAASQDTTTETASATTTPVTDEARYVAPSTLEERMIVCDSAGDKPLTLLHVLYNLNAKGVLVFTKSVEAAHRLAALIQIFDRARRKEKEADTDSSSSSSDSDSDSNQPDTTPSTRTITSPAHAFSSDLPPSTRKRLLHSFQTGSTSALICSDVMARGMDLGSSVHHVINYDIPTRIKTYVHRIGRTARAGREGTAWSILEPREVRWFKGEIGKVEREGRKVRRIKVGMEETGNLVKGYSRALAELGGLVKGMEGKDRKEKVRKEVEAKGNSKTKEVDIESSSDSSSSSTSSSDDSDSSDSDTDSDSSATSTISSSSSSPSTSNPTHPSSTNDDNHHRDEPAYTATHTHTTITTPIMKANTTRLEDALQRVANLISPLQTQHQRMGAGEWWDEDA</sequence>
<keyword evidence="1 6" id="KW-0547">Nucleotide-binding</keyword>
<evidence type="ECO:0000259" key="9">
    <source>
        <dbReference type="PROSITE" id="PS51192"/>
    </source>
</evidence>
<feature type="compositionally biased region" description="Polar residues" evidence="8">
    <location>
        <begin position="375"/>
        <end position="388"/>
    </location>
</feature>
<protein>
    <recommendedName>
        <fullName evidence="7">ATP-dependent RNA helicase</fullName>
        <ecNumber evidence="7">3.6.4.13</ecNumber>
    </recommendedName>
</protein>
<feature type="compositionally biased region" description="Acidic residues" evidence="8">
    <location>
        <begin position="562"/>
        <end position="573"/>
    </location>
</feature>
<keyword evidence="3 6" id="KW-0347">Helicase</keyword>
<feature type="compositionally biased region" description="Low complexity" evidence="8">
    <location>
        <begin position="610"/>
        <end position="624"/>
    </location>
</feature>
<evidence type="ECO:0000256" key="3">
    <source>
        <dbReference type="ARBA" id="ARBA00022806"/>
    </source>
</evidence>
<name>A0A507E593_9FUNG</name>
<comment type="function">
    <text evidence="7">RNA helicase.</text>
</comment>
<feature type="compositionally biased region" description="Basic and acidic residues" evidence="8">
    <location>
        <begin position="522"/>
        <end position="546"/>
    </location>
</feature>
<accession>A0A507E593</accession>
<dbReference type="GO" id="GO:0003723">
    <property type="term" value="F:RNA binding"/>
    <property type="evidence" value="ECO:0007669"/>
    <property type="project" value="UniProtKB-UniRule"/>
</dbReference>
<evidence type="ECO:0000256" key="7">
    <source>
        <dbReference type="RuleBase" id="RU365068"/>
    </source>
</evidence>
<dbReference type="InterPro" id="IPR014001">
    <property type="entry name" value="Helicase_ATP-bd"/>
</dbReference>
<dbReference type="CDD" id="cd17956">
    <property type="entry name" value="DEADc_DDX51"/>
    <property type="match status" value="1"/>
</dbReference>
<evidence type="ECO:0000259" key="10">
    <source>
        <dbReference type="PROSITE" id="PS51194"/>
    </source>
</evidence>
<dbReference type="Pfam" id="PF00271">
    <property type="entry name" value="Helicase_C"/>
    <property type="match status" value="1"/>
</dbReference>
<feature type="compositionally biased region" description="Low complexity" evidence="8">
    <location>
        <begin position="574"/>
        <end position="599"/>
    </location>
</feature>
<keyword evidence="4 6" id="KW-0067">ATP-binding</keyword>
<dbReference type="Proteomes" id="UP000318582">
    <property type="component" value="Unassembled WGS sequence"/>
</dbReference>
<comment type="similarity">
    <text evidence="6">Belongs to the DEAD box helicase family.</text>
</comment>
<dbReference type="STRING" id="109895.A0A507E593"/>
<dbReference type="EMBL" id="QEAQ01000027">
    <property type="protein sequence ID" value="TPX59249.1"/>
    <property type="molecule type" value="Genomic_DNA"/>
</dbReference>
<evidence type="ECO:0000256" key="1">
    <source>
        <dbReference type="ARBA" id="ARBA00022741"/>
    </source>
</evidence>
<reference evidence="11 12" key="1">
    <citation type="journal article" date="2019" name="Sci. Rep.">
        <title>Comparative genomics of chytrid fungi reveal insights into the obligate biotrophic and pathogenic lifestyle of Synchytrium endobioticum.</title>
        <authorList>
            <person name="van de Vossenberg B.T.L.H."/>
            <person name="Warris S."/>
            <person name="Nguyen H.D.T."/>
            <person name="van Gent-Pelzer M.P.E."/>
            <person name="Joly D.L."/>
            <person name="van de Geest H.C."/>
            <person name="Bonants P.J.M."/>
            <person name="Smith D.S."/>
            <person name="Levesque C.A."/>
            <person name="van der Lee T.A.J."/>
        </authorList>
    </citation>
    <scope>NUCLEOTIDE SEQUENCE [LARGE SCALE GENOMIC DNA]</scope>
    <source>
        <strain evidence="11 12">CBS 809.83</strain>
    </source>
</reference>
<dbReference type="PANTHER" id="PTHR24031">
    <property type="entry name" value="RNA HELICASE"/>
    <property type="match status" value="1"/>
</dbReference>
<gene>
    <name evidence="11" type="ORF">PhCBS80983_g02560</name>
</gene>
<keyword evidence="2 6" id="KW-0378">Hydrolase</keyword>